<protein>
    <recommendedName>
        <fullName evidence="2">carbonic anhydrase</fullName>
        <ecNumber evidence="2">4.2.1.1</ecNumber>
    </recommendedName>
</protein>
<evidence type="ECO:0000313" key="8">
    <source>
        <dbReference type="EMBL" id="UQS85662.1"/>
    </source>
</evidence>
<evidence type="ECO:0000256" key="6">
    <source>
        <dbReference type="ARBA" id="ARBA00048348"/>
    </source>
</evidence>
<evidence type="ECO:0000256" key="1">
    <source>
        <dbReference type="ARBA" id="ARBA00010718"/>
    </source>
</evidence>
<dbReference type="InterPro" id="IPR023561">
    <property type="entry name" value="Carbonic_anhydrase_a-class"/>
</dbReference>
<dbReference type="EC" id="4.2.1.1" evidence="2"/>
<dbReference type="Gene3D" id="3.10.200.10">
    <property type="entry name" value="Alpha carbonic anhydrase"/>
    <property type="match status" value="1"/>
</dbReference>
<comment type="similarity">
    <text evidence="1">Belongs to the alpha-carbonic anhydrase family.</text>
</comment>
<proteinExistence type="inferred from homology"/>
<dbReference type="SUPFAM" id="SSF51069">
    <property type="entry name" value="Carbonic anhydrase"/>
    <property type="match status" value="1"/>
</dbReference>
<dbReference type="PANTHER" id="PTHR18952:SF265">
    <property type="entry name" value="CARBONIC ANHYDRASE"/>
    <property type="match status" value="1"/>
</dbReference>
<dbReference type="InterPro" id="IPR041891">
    <property type="entry name" value="Alpha_CA_prokaryot-like"/>
</dbReference>
<keyword evidence="9" id="KW-1185">Reference proteome</keyword>
<dbReference type="RefSeq" id="WP_249511626.1">
    <property type="nucleotide sequence ID" value="NZ_CP093362.1"/>
</dbReference>
<dbReference type="CDD" id="cd03124">
    <property type="entry name" value="alpha_CA_prokaryotic_like"/>
    <property type="match status" value="1"/>
</dbReference>
<evidence type="ECO:0000313" key="9">
    <source>
        <dbReference type="Proteomes" id="UP000831859"/>
    </source>
</evidence>
<keyword evidence="3" id="KW-0479">Metal-binding</keyword>
<dbReference type="PROSITE" id="PS51144">
    <property type="entry name" value="ALPHA_CA_2"/>
    <property type="match status" value="1"/>
</dbReference>
<evidence type="ECO:0000256" key="2">
    <source>
        <dbReference type="ARBA" id="ARBA00012925"/>
    </source>
</evidence>
<dbReference type="EMBL" id="CP093362">
    <property type="protein sequence ID" value="UQS85662.1"/>
    <property type="molecule type" value="Genomic_DNA"/>
</dbReference>
<dbReference type="SMART" id="SM01057">
    <property type="entry name" value="Carb_anhydrase"/>
    <property type="match status" value="1"/>
</dbReference>
<reference evidence="8 9" key="1">
    <citation type="journal article" date="2022" name="Int. J. Syst. Evol. Microbiol.">
        <title>Apilactobacillus apisilvae sp. nov., Nicolia spurrieriana gen. nov. sp. nov., Bombilactobacillus folatiphilus sp. nov. and Bombilactobacillus thymidiniphilus sp. nov., four new lactic acid bacterial isolates from stingless bees Tetragonula carbonaria and Austroplebeia australis.</title>
        <authorList>
            <person name="Oliphant S.A."/>
            <person name="Watson-Haigh N.S."/>
            <person name="Sumby K.M."/>
            <person name="Gardner J."/>
            <person name="Groom S."/>
            <person name="Jiranek V."/>
        </authorList>
    </citation>
    <scope>NUCLEOTIDE SEQUENCE [LARGE SCALE GENOMIC DNA]</scope>
    <source>
        <strain evidence="8 9">SG5_A10</strain>
    </source>
</reference>
<feature type="domain" description="Alpha-carbonic anhydrase" evidence="7">
    <location>
        <begin position="1"/>
        <end position="209"/>
    </location>
</feature>
<accession>A0ABY4PK42</accession>
<evidence type="ECO:0000256" key="4">
    <source>
        <dbReference type="ARBA" id="ARBA00022833"/>
    </source>
</evidence>
<dbReference type="Pfam" id="PF00194">
    <property type="entry name" value="Carb_anhydrase"/>
    <property type="match status" value="1"/>
</dbReference>
<evidence type="ECO:0000256" key="5">
    <source>
        <dbReference type="ARBA" id="ARBA00023239"/>
    </source>
</evidence>
<organism evidence="8 9">
    <name type="scientific">Apilactobacillus apisilvae</name>
    <dbReference type="NCBI Taxonomy" id="2923364"/>
    <lineage>
        <taxon>Bacteria</taxon>
        <taxon>Bacillati</taxon>
        <taxon>Bacillota</taxon>
        <taxon>Bacilli</taxon>
        <taxon>Lactobacillales</taxon>
        <taxon>Lactobacillaceae</taxon>
        <taxon>Apilactobacillus</taxon>
    </lineage>
</organism>
<keyword evidence="4" id="KW-0862">Zinc</keyword>
<dbReference type="InterPro" id="IPR036398">
    <property type="entry name" value="CA_dom_sf"/>
</dbReference>
<keyword evidence="5" id="KW-0456">Lyase</keyword>
<evidence type="ECO:0000256" key="3">
    <source>
        <dbReference type="ARBA" id="ARBA00022723"/>
    </source>
</evidence>
<dbReference type="Proteomes" id="UP000831859">
    <property type="component" value="Chromosome"/>
</dbReference>
<dbReference type="InterPro" id="IPR001148">
    <property type="entry name" value="CA_dom"/>
</dbReference>
<comment type="catalytic activity">
    <reaction evidence="6">
        <text>hydrogencarbonate + H(+) = CO2 + H2O</text>
        <dbReference type="Rhea" id="RHEA:10748"/>
        <dbReference type="ChEBI" id="CHEBI:15377"/>
        <dbReference type="ChEBI" id="CHEBI:15378"/>
        <dbReference type="ChEBI" id="CHEBI:16526"/>
        <dbReference type="ChEBI" id="CHEBI:17544"/>
        <dbReference type="EC" id="4.2.1.1"/>
    </reaction>
</comment>
<name>A0ABY4PK42_9LACO</name>
<evidence type="ECO:0000259" key="7">
    <source>
        <dbReference type="PROSITE" id="PS51144"/>
    </source>
</evidence>
<sequence length="211" mass="24076">MLNYNDQKNWPNNFGNLQSPINLSTNDNQAFNDFLPINVDDFYQLNNEIDDQTTIRLTGMGNATIFNREFAFQQVHFHTPAEHLVDNQQAPFEIHLVHKDNIGQTVVVALLLKIGNANSAIQEIINNFKVGAENNVSIKLSEWVPNLAKGFHYAGSLTTPPLTENVEWVVITNPEITVSQNQVNWFMQQFGGNNRECQPLNERNIEYYANK</sequence>
<dbReference type="PANTHER" id="PTHR18952">
    <property type="entry name" value="CARBONIC ANHYDRASE"/>
    <property type="match status" value="1"/>
</dbReference>
<gene>
    <name evidence="8" type="ORF">MOO46_03680</name>
</gene>